<reference evidence="1 2" key="1">
    <citation type="journal article" date="2013" name="PLoS ONE">
        <title>Genomic and secretomic analyses reveal unique features of the lignocellulolytic enzyme system of Penicillium decumbens.</title>
        <authorList>
            <person name="Liu G."/>
            <person name="Zhang L."/>
            <person name="Wei X."/>
            <person name="Zou G."/>
            <person name="Qin Y."/>
            <person name="Ma L."/>
            <person name="Li J."/>
            <person name="Zheng H."/>
            <person name="Wang S."/>
            <person name="Wang C."/>
            <person name="Xun L."/>
            <person name="Zhao G.-P."/>
            <person name="Zhou Z."/>
            <person name="Qu Y."/>
        </authorList>
    </citation>
    <scope>NUCLEOTIDE SEQUENCE [LARGE SCALE GENOMIC DNA]</scope>
    <source>
        <strain evidence="2">114-2 / CGMCC 5302</strain>
    </source>
</reference>
<dbReference type="STRING" id="933388.S8B9E7"/>
<dbReference type="eggNOG" id="ENOG502QR4F">
    <property type="taxonomic scope" value="Eukaryota"/>
</dbReference>
<dbReference type="AlphaFoldDB" id="S8B9E7"/>
<dbReference type="PANTHER" id="PTHR31687">
    <property type="match status" value="1"/>
</dbReference>
<organism evidence="1 2">
    <name type="scientific">Penicillium oxalicum (strain 114-2 / CGMCC 5302)</name>
    <name type="common">Penicillium decumbens</name>
    <dbReference type="NCBI Taxonomy" id="933388"/>
    <lineage>
        <taxon>Eukaryota</taxon>
        <taxon>Fungi</taxon>
        <taxon>Dikarya</taxon>
        <taxon>Ascomycota</taxon>
        <taxon>Pezizomycotina</taxon>
        <taxon>Eurotiomycetes</taxon>
        <taxon>Eurotiomycetidae</taxon>
        <taxon>Eurotiales</taxon>
        <taxon>Aspergillaceae</taxon>
        <taxon>Penicillium</taxon>
    </lineage>
</organism>
<evidence type="ECO:0008006" key="3">
    <source>
        <dbReference type="Google" id="ProtNLM"/>
    </source>
</evidence>
<name>S8B9E7_PENO1</name>
<proteinExistence type="predicted"/>
<keyword evidence="2" id="KW-1185">Reference proteome</keyword>
<dbReference type="OrthoDB" id="2153176at2759"/>
<accession>S8B9E7</accession>
<dbReference type="EMBL" id="KB644413">
    <property type="protein sequence ID" value="EPS31392.1"/>
    <property type="molecule type" value="Genomic_DNA"/>
</dbReference>
<gene>
    <name evidence="1" type="ORF">PDE_06347</name>
</gene>
<dbReference type="Proteomes" id="UP000019376">
    <property type="component" value="Unassembled WGS sequence"/>
</dbReference>
<sequence length="437" mass="48333">MSDIEYLKGLDAVRERAHLVLGAAEKNQLLHFDYDASKMGDVADYVAGVISRDFGPDKYDQIPPHGRWQHFDVGGVSRVSSLIQRWESQGWDQLEVTRRLIDLFFVAVLLDAGAGDVWKFQEPGSAGQAYGRSEGIAVAAFYMFKAGAFASKVGGDVEVELVDGQALVALDVDTFKRHFQITEENPLVGAASRVELLQRVGSSLMKLPDYFGSQGRPGQLVDYLVRQAGPSKSLDFTMLWKILQETLLPAWPSNRTRIADIPIGDAWPLQVLSNLNGSKDTSTHNNQTHHIAPFHKLTQWLAYSLTVPFMRVLDMQWKNLEKGTGLPEYRNGGLFVDLGVLKLKPQALETGLASSRGNLPSFEATSDVIVEWRAMTVALLDKLHELISARFADQGVTLSMPQMLEAGSWKSGRELAAQYRPESKSSPILIDGDGTLF</sequence>
<dbReference type="InterPro" id="IPR012469">
    <property type="entry name" value="DUF1688"/>
</dbReference>
<evidence type="ECO:0000313" key="2">
    <source>
        <dbReference type="Proteomes" id="UP000019376"/>
    </source>
</evidence>
<dbReference type="Pfam" id="PF07958">
    <property type="entry name" value="DUF1688"/>
    <property type="match status" value="1"/>
</dbReference>
<protein>
    <recommendedName>
        <fullName evidence="3">Uracil catabolism protein 4</fullName>
    </recommendedName>
</protein>
<evidence type="ECO:0000313" key="1">
    <source>
        <dbReference type="EMBL" id="EPS31392.1"/>
    </source>
</evidence>
<dbReference type="HOGENOM" id="CLU_026445_1_0_1"/>
<dbReference type="PhylomeDB" id="S8B9E7"/>
<dbReference type="PANTHER" id="PTHR31687:SF3">
    <property type="entry name" value="PROTEIN URG3"/>
    <property type="match status" value="1"/>
</dbReference>